<organism evidence="1 2">
    <name type="scientific">Ignelater luminosus</name>
    <name type="common">Cucubano</name>
    <name type="synonym">Pyrophorus luminosus</name>
    <dbReference type="NCBI Taxonomy" id="2038154"/>
    <lineage>
        <taxon>Eukaryota</taxon>
        <taxon>Metazoa</taxon>
        <taxon>Ecdysozoa</taxon>
        <taxon>Arthropoda</taxon>
        <taxon>Hexapoda</taxon>
        <taxon>Insecta</taxon>
        <taxon>Pterygota</taxon>
        <taxon>Neoptera</taxon>
        <taxon>Endopterygota</taxon>
        <taxon>Coleoptera</taxon>
        <taxon>Polyphaga</taxon>
        <taxon>Elateriformia</taxon>
        <taxon>Elateroidea</taxon>
        <taxon>Elateridae</taxon>
        <taxon>Agrypninae</taxon>
        <taxon>Pyrophorini</taxon>
        <taxon>Ignelater</taxon>
    </lineage>
</organism>
<feature type="non-terminal residue" evidence="1">
    <location>
        <position position="1"/>
    </location>
</feature>
<comment type="caution">
    <text evidence="1">The sequence shown here is derived from an EMBL/GenBank/DDBJ whole genome shotgun (WGS) entry which is preliminary data.</text>
</comment>
<feature type="non-terminal residue" evidence="1">
    <location>
        <position position="78"/>
    </location>
</feature>
<evidence type="ECO:0000313" key="1">
    <source>
        <dbReference type="EMBL" id="KAF2890479.1"/>
    </source>
</evidence>
<sequence length="78" mass="9064">KEYHKTDVLIRGNTEMWNCACGRSRDHNVVGFARHPKFKVLTSPFGITLFDNDIGIITVQEEFQGIYEEIHNYKNSFS</sequence>
<reference evidence="1" key="1">
    <citation type="submission" date="2019-08" db="EMBL/GenBank/DDBJ databases">
        <title>The genome of the North American firefly Photinus pyralis.</title>
        <authorList>
            <consortium name="Photinus pyralis genome working group"/>
            <person name="Fallon T.R."/>
            <person name="Sander Lower S.E."/>
            <person name="Weng J.-K."/>
        </authorList>
    </citation>
    <scope>NUCLEOTIDE SEQUENCE</scope>
    <source>
        <strain evidence="1">TRF0915ILg1</strain>
        <tissue evidence="1">Whole body</tissue>
    </source>
</reference>
<dbReference type="AlphaFoldDB" id="A0A8K0CPZ4"/>
<proteinExistence type="predicted"/>
<protein>
    <submittedName>
        <fullName evidence="1">Uncharacterized protein</fullName>
    </submittedName>
</protein>
<gene>
    <name evidence="1" type="ORF">ILUMI_15694</name>
</gene>
<dbReference type="Proteomes" id="UP000801492">
    <property type="component" value="Unassembled WGS sequence"/>
</dbReference>
<evidence type="ECO:0000313" key="2">
    <source>
        <dbReference type="Proteomes" id="UP000801492"/>
    </source>
</evidence>
<name>A0A8K0CPZ4_IGNLU</name>
<keyword evidence="2" id="KW-1185">Reference proteome</keyword>
<dbReference type="EMBL" id="VTPC01051701">
    <property type="protein sequence ID" value="KAF2890479.1"/>
    <property type="molecule type" value="Genomic_DNA"/>
</dbReference>
<accession>A0A8K0CPZ4</accession>